<protein>
    <recommendedName>
        <fullName evidence="5">Lipoprotein</fullName>
    </recommendedName>
</protein>
<gene>
    <name evidence="3" type="ORF">ADIMK_2959</name>
</gene>
<comment type="caution">
    <text evidence="3">The sequence shown here is derived from an EMBL/GenBank/DDBJ whole genome shotgun (WGS) entry which is preliminary data.</text>
</comment>
<evidence type="ECO:0000313" key="3">
    <source>
        <dbReference type="EMBL" id="KEA62850.1"/>
    </source>
</evidence>
<dbReference type="AlphaFoldDB" id="A0A081FWE5"/>
<dbReference type="EMBL" id="JMQN01000045">
    <property type="protein sequence ID" value="KEA62850.1"/>
    <property type="molecule type" value="Genomic_DNA"/>
</dbReference>
<keyword evidence="4" id="KW-1185">Reference proteome</keyword>
<feature type="region of interest" description="Disordered" evidence="1">
    <location>
        <begin position="26"/>
        <end position="54"/>
    </location>
</feature>
<organism evidence="3 4">
    <name type="scientific">Marinobacterium lacunae</name>
    <dbReference type="NCBI Taxonomy" id="1232683"/>
    <lineage>
        <taxon>Bacteria</taxon>
        <taxon>Pseudomonadati</taxon>
        <taxon>Pseudomonadota</taxon>
        <taxon>Gammaproteobacteria</taxon>
        <taxon>Oceanospirillales</taxon>
        <taxon>Oceanospirillaceae</taxon>
        <taxon>Marinobacterium</taxon>
    </lineage>
</organism>
<name>A0A081FWE5_9GAMM</name>
<dbReference type="eggNOG" id="ENOG5032XBQ">
    <property type="taxonomic scope" value="Bacteria"/>
</dbReference>
<evidence type="ECO:0000256" key="2">
    <source>
        <dbReference type="SAM" id="SignalP"/>
    </source>
</evidence>
<dbReference type="RefSeq" id="WP_036189873.1">
    <property type="nucleotide sequence ID" value="NZ_JMQN01000045.1"/>
</dbReference>
<reference evidence="3 4" key="1">
    <citation type="submission" date="2014-04" db="EMBL/GenBank/DDBJ databases">
        <title>Marinobacterium kochiensis sp. nov., isolated from sediment sample collected from Kochi backwaters in Kerala, India.</title>
        <authorList>
            <person name="Singh A."/>
            <person name="Pinnaka A.K."/>
        </authorList>
    </citation>
    <scope>NUCLEOTIDE SEQUENCE [LARGE SCALE GENOMIC DNA]</scope>
    <source>
        <strain evidence="3 4">AK27</strain>
    </source>
</reference>
<dbReference type="PROSITE" id="PS51257">
    <property type="entry name" value="PROKAR_LIPOPROTEIN"/>
    <property type="match status" value="1"/>
</dbReference>
<feature type="signal peptide" evidence="2">
    <location>
        <begin position="1"/>
        <end position="21"/>
    </location>
</feature>
<sequence length="241" mass="25952">MLFSRVLPSVALGLLLAGCNAANVQPQTGQPDAEQAMPESPAPRESTGGAPSEVPARAVSGAQISNQIDQLSGRLVLMQEQLIQLKNASQQQAEMNQILLARLQHLSERTSGSSSAAVEGNAAGEVSDQASADIDAAIGQLMQTVNQLGLSEGGDSFAVASAYTAKGAWVLIRYRVDTGETWLADQGSWVLLEEERSLPVSSYAIELQRADQDLKGFVAVRIDRQSGESWWLNDRRWQVYQ</sequence>
<evidence type="ECO:0000256" key="1">
    <source>
        <dbReference type="SAM" id="MobiDB-lite"/>
    </source>
</evidence>
<accession>A0A081FWE5</accession>
<dbReference type="OrthoDB" id="6117641at2"/>
<evidence type="ECO:0008006" key="5">
    <source>
        <dbReference type="Google" id="ProtNLM"/>
    </source>
</evidence>
<proteinExistence type="predicted"/>
<keyword evidence="2" id="KW-0732">Signal</keyword>
<dbReference type="STRING" id="1232683.ADIMK_2959"/>
<evidence type="ECO:0000313" key="4">
    <source>
        <dbReference type="Proteomes" id="UP000028252"/>
    </source>
</evidence>
<feature type="chain" id="PRO_5001757358" description="Lipoprotein" evidence="2">
    <location>
        <begin position="22"/>
        <end position="241"/>
    </location>
</feature>
<dbReference type="PATRIC" id="fig|1232683.4.peg.2910"/>
<dbReference type="Proteomes" id="UP000028252">
    <property type="component" value="Unassembled WGS sequence"/>
</dbReference>